<dbReference type="Proteomes" id="UP000886101">
    <property type="component" value="Unassembled WGS sequence"/>
</dbReference>
<proteinExistence type="predicted"/>
<sequence>MEFEELLRKLEQIEKEEKELLISLLERERLSFKGFDQLSRLLYERRKIHALLRNTGLPAEENKIYRYRSRIEKILRQEKELKELFLKLKAKIISLQKEFTHRQRVISNYQNPLY</sequence>
<dbReference type="EMBL" id="DROK01000019">
    <property type="protein sequence ID" value="HHI96346.1"/>
    <property type="molecule type" value="Genomic_DNA"/>
</dbReference>
<accession>A0A7V5U1X4</accession>
<name>A0A7V5U1X4_9BACT</name>
<reference evidence="2" key="1">
    <citation type="journal article" date="2020" name="mSystems">
        <title>Genome- and Community-Level Interaction Insights into Carbon Utilization and Element Cycling Functions of Hydrothermarchaeota in Hydrothermal Sediment.</title>
        <authorList>
            <person name="Zhou Z."/>
            <person name="Liu Y."/>
            <person name="Xu W."/>
            <person name="Pan J."/>
            <person name="Luo Z.H."/>
            <person name="Li M."/>
        </authorList>
    </citation>
    <scope>NUCLEOTIDE SEQUENCE [LARGE SCALE GENOMIC DNA]</scope>
    <source>
        <strain evidence="2">HyVt-533</strain>
    </source>
</reference>
<feature type="coiled-coil region" evidence="1">
    <location>
        <begin position="71"/>
        <end position="98"/>
    </location>
</feature>
<keyword evidence="1" id="KW-0175">Coiled coil</keyword>
<comment type="caution">
    <text evidence="2">The sequence shown here is derived from an EMBL/GenBank/DDBJ whole genome shotgun (WGS) entry which is preliminary data.</text>
</comment>
<protein>
    <submittedName>
        <fullName evidence="2">Uncharacterized protein</fullName>
    </submittedName>
</protein>
<evidence type="ECO:0000256" key="1">
    <source>
        <dbReference type="SAM" id="Coils"/>
    </source>
</evidence>
<evidence type="ECO:0000313" key="2">
    <source>
        <dbReference type="EMBL" id="HHI96346.1"/>
    </source>
</evidence>
<organism evidence="2">
    <name type="scientific">Thermodesulfatator atlanticus</name>
    <dbReference type="NCBI Taxonomy" id="501497"/>
    <lineage>
        <taxon>Bacteria</taxon>
        <taxon>Pseudomonadati</taxon>
        <taxon>Thermodesulfobacteriota</taxon>
        <taxon>Thermodesulfobacteria</taxon>
        <taxon>Thermodesulfobacteriales</taxon>
        <taxon>Thermodesulfatatoraceae</taxon>
        <taxon>Thermodesulfatator</taxon>
    </lineage>
</organism>
<dbReference type="AlphaFoldDB" id="A0A7V5U1X4"/>
<gene>
    <name evidence="2" type="ORF">ENJ96_00655</name>
</gene>